<dbReference type="SUPFAM" id="SSF55120">
    <property type="entry name" value="Pseudouridine synthase"/>
    <property type="match status" value="1"/>
</dbReference>
<reference evidence="9 10" key="1">
    <citation type="submission" date="2016-07" db="EMBL/GenBank/DDBJ databases">
        <title>Genome and transcriptome analysis of iron-reducing fermentative bacteria Anoxybacter fermentans.</title>
        <authorList>
            <person name="Zeng X."/>
            <person name="Shao Z."/>
        </authorList>
    </citation>
    <scope>NUCLEOTIDE SEQUENCE [LARGE SCALE GENOMIC DNA]</scope>
    <source>
        <strain evidence="9 10">DY22613</strain>
    </source>
</reference>
<dbReference type="GO" id="GO:0031119">
    <property type="term" value="P:tRNA pseudouridine synthesis"/>
    <property type="evidence" value="ECO:0007669"/>
    <property type="project" value="UniProtKB-UniRule"/>
</dbReference>
<evidence type="ECO:0000256" key="4">
    <source>
        <dbReference type="HAMAP-Rule" id="MF_00171"/>
    </source>
</evidence>
<comment type="function">
    <text evidence="4">Formation of pseudouridine at positions 38, 39 and 40 in the anticodon stem and loop of transfer RNAs.</text>
</comment>
<dbReference type="PANTHER" id="PTHR11142:SF0">
    <property type="entry name" value="TRNA PSEUDOURIDINE SYNTHASE-LIKE 1"/>
    <property type="match status" value="1"/>
</dbReference>
<dbReference type="RefSeq" id="WP_127018117.1">
    <property type="nucleotide sequence ID" value="NZ_CP016379.1"/>
</dbReference>
<comment type="catalytic activity">
    <reaction evidence="4 7">
        <text>uridine(38/39/40) in tRNA = pseudouridine(38/39/40) in tRNA</text>
        <dbReference type="Rhea" id="RHEA:22376"/>
        <dbReference type="Rhea" id="RHEA-COMP:10085"/>
        <dbReference type="Rhea" id="RHEA-COMP:10087"/>
        <dbReference type="ChEBI" id="CHEBI:65314"/>
        <dbReference type="ChEBI" id="CHEBI:65315"/>
        <dbReference type="EC" id="5.4.99.12"/>
    </reaction>
</comment>
<dbReference type="InterPro" id="IPR020097">
    <property type="entry name" value="PsdUridine_synth_TruA_a/b_dom"/>
</dbReference>
<feature type="binding site" evidence="4 6">
    <location>
        <position position="111"/>
    </location>
    <ligand>
        <name>substrate</name>
    </ligand>
</feature>
<proteinExistence type="inferred from homology"/>
<dbReference type="Gene3D" id="3.30.70.580">
    <property type="entry name" value="Pseudouridine synthase I, catalytic domain, N-terminal subdomain"/>
    <property type="match status" value="1"/>
</dbReference>
<comment type="subunit">
    <text evidence="4">Homodimer.</text>
</comment>
<keyword evidence="2 4" id="KW-0819">tRNA processing</keyword>
<evidence type="ECO:0000259" key="8">
    <source>
        <dbReference type="Pfam" id="PF01416"/>
    </source>
</evidence>
<sequence>MRYFKAILEYDGTNYNGWQRQINTSMTIQEKIEDALTVITKKHISVVAASRTDAGVHAYGQVIGFKLENNIPTERIPIAVNSLLPKDIRMKDIEEVDPDFHPRFHAKGKIYQYLIETGPIQSVFRRNYAYHVPQNLNLEGMQKAAQYLIGKHDFSSFRASGCSAKSPVRNLKRIEIFQEKDLLRLEFEGEGFLYNMVRILTGTLIYVGLGKFTPYKVKEILEARDRTLAGPTAPAHGLYLMKVFY</sequence>
<evidence type="ECO:0000256" key="3">
    <source>
        <dbReference type="ARBA" id="ARBA00023235"/>
    </source>
</evidence>
<dbReference type="AlphaFoldDB" id="A0A3Q9HSS7"/>
<dbReference type="PIRSF" id="PIRSF001430">
    <property type="entry name" value="tRNA_psdUrid_synth"/>
    <property type="match status" value="1"/>
</dbReference>
<evidence type="ECO:0000313" key="10">
    <source>
        <dbReference type="Proteomes" id="UP000267250"/>
    </source>
</evidence>
<dbReference type="Proteomes" id="UP000267250">
    <property type="component" value="Chromosome"/>
</dbReference>
<dbReference type="GO" id="GO:0003723">
    <property type="term" value="F:RNA binding"/>
    <property type="evidence" value="ECO:0007669"/>
    <property type="project" value="InterPro"/>
</dbReference>
<dbReference type="NCBIfam" id="TIGR00071">
    <property type="entry name" value="hisT_truA"/>
    <property type="match status" value="1"/>
</dbReference>
<protein>
    <recommendedName>
        <fullName evidence="4">tRNA pseudouridine synthase A</fullName>
        <ecNumber evidence="4">5.4.99.12</ecNumber>
    </recommendedName>
    <alternativeName>
        <fullName evidence="4">tRNA pseudouridine(38-40) synthase</fullName>
    </alternativeName>
    <alternativeName>
        <fullName evidence="4">tRNA pseudouridylate synthase I</fullName>
    </alternativeName>
    <alternativeName>
        <fullName evidence="4">tRNA-uridine isomerase I</fullName>
    </alternativeName>
</protein>
<dbReference type="InterPro" id="IPR020094">
    <property type="entry name" value="TruA/RsuA/RluB/E/F_N"/>
</dbReference>
<dbReference type="EC" id="5.4.99.12" evidence="4"/>
<comment type="similarity">
    <text evidence="1 4 7">Belongs to the tRNA pseudouridine synthase TruA family.</text>
</comment>
<evidence type="ECO:0000256" key="6">
    <source>
        <dbReference type="PIRSR" id="PIRSR001430-2"/>
    </source>
</evidence>
<dbReference type="KEGG" id="aft:BBF96_16035"/>
<dbReference type="OrthoDB" id="9811823at2"/>
<evidence type="ECO:0000256" key="5">
    <source>
        <dbReference type="PIRSR" id="PIRSR001430-1"/>
    </source>
</evidence>
<dbReference type="GO" id="GO:0160147">
    <property type="term" value="F:tRNA pseudouridine(38-40) synthase activity"/>
    <property type="evidence" value="ECO:0007669"/>
    <property type="project" value="UniProtKB-EC"/>
</dbReference>
<dbReference type="InterPro" id="IPR001406">
    <property type="entry name" value="PsdUridine_synth_TruA"/>
</dbReference>
<dbReference type="FunFam" id="3.30.70.580:FF:000001">
    <property type="entry name" value="tRNA pseudouridine synthase A"/>
    <property type="match status" value="1"/>
</dbReference>
<comment type="caution">
    <text evidence="4">Lacks conserved residue(s) required for the propagation of feature annotation.</text>
</comment>
<keyword evidence="10" id="KW-1185">Reference proteome</keyword>
<evidence type="ECO:0000256" key="7">
    <source>
        <dbReference type="RuleBase" id="RU003792"/>
    </source>
</evidence>
<organism evidence="9 10">
    <name type="scientific">Anoxybacter fermentans</name>
    <dbReference type="NCBI Taxonomy" id="1323375"/>
    <lineage>
        <taxon>Bacteria</taxon>
        <taxon>Bacillati</taxon>
        <taxon>Bacillota</taxon>
        <taxon>Clostridia</taxon>
        <taxon>Halanaerobiales</taxon>
        <taxon>Anoxybacter</taxon>
    </lineage>
</organism>
<dbReference type="InterPro" id="IPR020103">
    <property type="entry name" value="PsdUridine_synth_cat_dom_sf"/>
</dbReference>
<gene>
    <name evidence="4" type="primary">truA</name>
    <name evidence="9" type="ORF">BBF96_16035</name>
</gene>
<dbReference type="CDD" id="cd02570">
    <property type="entry name" value="PseudoU_synth_EcTruA"/>
    <property type="match status" value="1"/>
</dbReference>
<name>A0A3Q9HSS7_9FIRM</name>
<dbReference type="EMBL" id="CP016379">
    <property type="protein sequence ID" value="AZR74750.1"/>
    <property type="molecule type" value="Genomic_DNA"/>
</dbReference>
<evidence type="ECO:0000256" key="2">
    <source>
        <dbReference type="ARBA" id="ARBA00022694"/>
    </source>
</evidence>
<feature type="domain" description="Pseudouridine synthase I TruA alpha/beta" evidence="8">
    <location>
        <begin position="6"/>
        <end position="104"/>
    </location>
</feature>
<dbReference type="Pfam" id="PF01416">
    <property type="entry name" value="PseudoU_synth_1"/>
    <property type="match status" value="2"/>
</dbReference>
<feature type="domain" description="Pseudouridine synthase I TruA alpha/beta" evidence="8">
    <location>
        <begin position="144"/>
        <end position="245"/>
    </location>
</feature>
<evidence type="ECO:0000313" key="9">
    <source>
        <dbReference type="EMBL" id="AZR74750.1"/>
    </source>
</evidence>
<evidence type="ECO:0000256" key="1">
    <source>
        <dbReference type="ARBA" id="ARBA00009375"/>
    </source>
</evidence>
<dbReference type="Gene3D" id="3.30.70.660">
    <property type="entry name" value="Pseudouridine synthase I, catalytic domain, C-terminal subdomain"/>
    <property type="match status" value="1"/>
</dbReference>
<feature type="active site" description="Nucleophile" evidence="4 5">
    <location>
        <position position="53"/>
    </location>
</feature>
<accession>A0A3Q9HSS7</accession>
<dbReference type="InterPro" id="IPR020095">
    <property type="entry name" value="PsdUridine_synth_TruA_C"/>
</dbReference>
<dbReference type="HAMAP" id="MF_00171">
    <property type="entry name" value="TruA"/>
    <property type="match status" value="1"/>
</dbReference>
<dbReference type="PANTHER" id="PTHR11142">
    <property type="entry name" value="PSEUDOURIDYLATE SYNTHASE"/>
    <property type="match status" value="1"/>
</dbReference>
<keyword evidence="3 4" id="KW-0413">Isomerase</keyword>